<dbReference type="Gene3D" id="3.20.20.140">
    <property type="entry name" value="Metal-dependent hydrolases"/>
    <property type="match status" value="1"/>
</dbReference>
<dbReference type="OrthoDB" id="9804920at2"/>
<protein>
    <submittedName>
        <fullName evidence="1">Diguanylate cyclase</fullName>
    </submittedName>
    <submittedName>
        <fullName evidence="2">Dipeptidase</fullName>
    </submittedName>
</protein>
<evidence type="ECO:0000313" key="4">
    <source>
        <dbReference type="Proteomes" id="UP000527860"/>
    </source>
</evidence>
<dbReference type="Proteomes" id="UP000527860">
    <property type="component" value="Unassembled WGS sequence"/>
</dbReference>
<dbReference type="PANTHER" id="PTHR10443">
    <property type="entry name" value="MICROSOMAL DIPEPTIDASE"/>
    <property type="match status" value="1"/>
</dbReference>
<keyword evidence="4" id="KW-1185">Reference proteome</keyword>
<dbReference type="MEROPS" id="M19.007"/>
<evidence type="ECO:0000313" key="2">
    <source>
        <dbReference type="EMBL" id="MDB0581318.1"/>
    </source>
</evidence>
<organism evidence="1 3">
    <name type="scientific">Salinicoccus roseus</name>
    <dbReference type="NCBI Taxonomy" id="45670"/>
    <lineage>
        <taxon>Bacteria</taxon>
        <taxon>Bacillati</taxon>
        <taxon>Bacillota</taxon>
        <taxon>Bacilli</taxon>
        <taxon>Bacillales</taxon>
        <taxon>Staphylococcaceae</taxon>
        <taxon>Salinicoccus</taxon>
    </lineage>
</organism>
<evidence type="ECO:0000313" key="1">
    <source>
        <dbReference type="EMBL" id="KIH70018.1"/>
    </source>
</evidence>
<dbReference type="SUPFAM" id="SSF51556">
    <property type="entry name" value="Metallo-dependent hydrolases"/>
    <property type="match status" value="1"/>
</dbReference>
<reference evidence="2" key="3">
    <citation type="submission" date="2020-04" db="EMBL/GenBank/DDBJ databases">
        <authorList>
            <person name="Tanveer F."/>
            <person name="Xie Y."/>
            <person name="Shinwari Z.K."/>
        </authorList>
    </citation>
    <scope>NUCLEOTIDE SEQUENCE</scope>
    <source>
        <strain evidence="2">MOSEL-ME25</strain>
    </source>
</reference>
<dbReference type="EMBL" id="JXII01000009">
    <property type="protein sequence ID" value="KIH70018.1"/>
    <property type="molecule type" value="Genomic_DNA"/>
</dbReference>
<dbReference type="AlphaFoldDB" id="A0A0C2DJ70"/>
<dbReference type="Proteomes" id="UP000031546">
    <property type="component" value="Unassembled WGS sequence"/>
</dbReference>
<dbReference type="GO" id="GO:0070573">
    <property type="term" value="F:metallodipeptidase activity"/>
    <property type="evidence" value="ECO:0007669"/>
    <property type="project" value="InterPro"/>
</dbReference>
<dbReference type="STRING" id="45670.SN16_10950"/>
<proteinExistence type="predicted"/>
<dbReference type="InterPro" id="IPR008257">
    <property type="entry name" value="Pept_M19"/>
</dbReference>
<sequence length="318" mass="35648">MKIIDTHCDALLKLQSDYRESYRSQERVLYFKNGGDLNASAEKLRRGGVKVQFFAIFIPPMLPDNEKWQHALEQVDCFYNELLAEDGFVHIRNFEDIDRLEEGEIGAVLALEGVDAIGNDLMKLRTLFRLGVLSVGLTWNDGNLAADGVGEHRGTGLSKFGFDVVECCNRHNVLVDVSHLNPEGVDDVIRSAERVIATHSNAREIFDHRRNLHDAQIKALIDKGGMVNIVFNPPFIEEGTPGIEALFAHIDRIIELGGEKAIGLGSDFDGIASYVEGLEDAGKYQNLVEALVERYGEDFAERITHLNFMERYVKKDLS</sequence>
<dbReference type="CDD" id="cd01301">
    <property type="entry name" value="rDP_like"/>
    <property type="match status" value="1"/>
</dbReference>
<comment type="caution">
    <text evidence="1">The sequence shown here is derived from an EMBL/GenBank/DDBJ whole genome shotgun (WGS) entry which is preliminary data.</text>
</comment>
<dbReference type="PANTHER" id="PTHR10443:SF12">
    <property type="entry name" value="DIPEPTIDASE"/>
    <property type="match status" value="1"/>
</dbReference>
<reference evidence="1 3" key="1">
    <citation type="submission" date="2015-01" db="EMBL/GenBank/DDBJ databases">
        <title>Genome sequences of high lactate-tolerant strain Salinicoccus roseus W12 with industrial interest.</title>
        <authorList>
            <person name="Wang H."/>
            <person name="Yu B."/>
        </authorList>
    </citation>
    <scope>NUCLEOTIDE SEQUENCE [LARGE SCALE GENOMIC DNA]</scope>
    <source>
        <strain evidence="1 3">W12</strain>
    </source>
</reference>
<dbReference type="EMBL" id="JABEVU030000001">
    <property type="protein sequence ID" value="MDB0581318.1"/>
    <property type="molecule type" value="Genomic_DNA"/>
</dbReference>
<dbReference type="GO" id="GO:0006508">
    <property type="term" value="P:proteolysis"/>
    <property type="evidence" value="ECO:0007669"/>
    <property type="project" value="InterPro"/>
</dbReference>
<dbReference type="InterPro" id="IPR032466">
    <property type="entry name" value="Metal_Hydrolase"/>
</dbReference>
<dbReference type="PROSITE" id="PS51365">
    <property type="entry name" value="RENAL_DIPEPTIDASE_2"/>
    <property type="match status" value="1"/>
</dbReference>
<reference evidence="4" key="2">
    <citation type="submission" date="2020-04" db="EMBL/GenBank/DDBJ databases">
        <title>Genome analysis and biological profiling of marine Cellulosimicrobium funkei MOSEL-ME6.</title>
        <authorList>
            <person name="Tanveer F."/>
            <person name="Xie Y."/>
            <person name="Shinwari Z.K."/>
        </authorList>
    </citation>
    <scope>NUCLEOTIDE SEQUENCE [LARGE SCALE GENOMIC DNA]</scope>
    <source>
        <strain evidence="4">MOSEL-ME25</strain>
    </source>
</reference>
<accession>A0A0C2DJ70</accession>
<dbReference type="Pfam" id="PF01244">
    <property type="entry name" value="Peptidase_M19"/>
    <property type="match status" value="1"/>
</dbReference>
<evidence type="ECO:0000313" key="3">
    <source>
        <dbReference type="Proteomes" id="UP000031546"/>
    </source>
</evidence>
<name>A0A0C2DJ70_9STAP</name>
<dbReference type="GeneID" id="77846069"/>
<gene>
    <name evidence="2" type="ORF">F7P68_0012365</name>
    <name evidence="1" type="ORF">SN16_10950</name>
</gene>
<reference evidence="2 4" key="4">
    <citation type="submission" date="2022-12" db="EMBL/GenBank/DDBJ databases">
        <title>Genome analysis and biological profiling of marine Salinicoccus roseus MOSEL-ME25.</title>
        <authorList>
            <person name="Mirza F.T."/>
            <person name="Xie Y."/>
            <person name="Shinwari Z.K."/>
        </authorList>
    </citation>
    <scope>NUCLEOTIDE SEQUENCE [LARGE SCALE GENOMIC DNA]</scope>
    <source>
        <strain evidence="2 4">MOSEL-ME25</strain>
    </source>
</reference>
<dbReference type="RefSeq" id="WP_040106659.1">
    <property type="nucleotide sequence ID" value="NZ_JABEVU030000001.1"/>
</dbReference>